<reference evidence="1" key="1">
    <citation type="submission" date="2021-02" db="EMBL/GenBank/DDBJ databases">
        <authorList>
            <person name="Nowell W R."/>
        </authorList>
    </citation>
    <scope>NUCLEOTIDE SEQUENCE</scope>
    <source>
        <strain evidence="1">Ploen Becks lab</strain>
    </source>
</reference>
<dbReference type="CDD" id="cd00037">
    <property type="entry name" value="CLECT"/>
    <property type="match status" value="1"/>
</dbReference>
<dbReference type="Proteomes" id="UP000663879">
    <property type="component" value="Unassembled WGS sequence"/>
</dbReference>
<comment type="caution">
    <text evidence="1">The sequence shown here is derived from an EMBL/GenBank/DDBJ whole genome shotgun (WGS) entry which is preliminary data.</text>
</comment>
<gene>
    <name evidence="1" type="ORF">OXX778_LOCUS18109</name>
</gene>
<proteinExistence type="predicted"/>
<dbReference type="EMBL" id="CAJNOC010004871">
    <property type="protein sequence ID" value="CAF1035909.1"/>
    <property type="molecule type" value="Genomic_DNA"/>
</dbReference>
<protein>
    <recommendedName>
        <fullName evidence="3">C-type lectin domain-containing protein</fullName>
    </recommendedName>
</protein>
<evidence type="ECO:0000313" key="2">
    <source>
        <dbReference type="Proteomes" id="UP000663879"/>
    </source>
</evidence>
<name>A0A814JBT2_9BILA</name>
<dbReference type="InterPro" id="IPR016187">
    <property type="entry name" value="CTDL_fold"/>
</dbReference>
<sequence>MYPFKCYYVYNRHTNYSQSVAECKKHNLTQMRPKSVNERELILKRLGSSNWVDSKITKIGANYFWGDGTKVYGFANSKLSNSIPTSQIGKNSLVLSGGFLVETYESAVTTGLCDYYDSVEHLFY</sequence>
<dbReference type="InterPro" id="IPR016186">
    <property type="entry name" value="C-type_lectin-like/link_sf"/>
</dbReference>
<organism evidence="1 2">
    <name type="scientific">Brachionus calyciflorus</name>
    <dbReference type="NCBI Taxonomy" id="104777"/>
    <lineage>
        <taxon>Eukaryota</taxon>
        <taxon>Metazoa</taxon>
        <taxon>Spiralia</taxon>
        <taxon>Gnathifera</taxon>
        <taxon>Rotifera</taxon>
        <taxon>Eurotatoria</taxon>
        <taxon>Monogononta</taxon>
        <taxon>Pseudotrocha</taxon>
        <taxon>Ploima</taxon>
        <taxon>Brachionidae</taxon>
        <taxon>Brachionus</taxon>
    </lineage>
</organism>
<evidence type="ECO:0008006" key="3">
    <source>
        <dbReference type="Google" id="ProtNLM"/>
    </source>
</evidence>
<dbReference type="Gene3D" id="3.10.100.10">
    <property type="entry name" value="Mannose-Binding Protein A, subunit A"/>
    <property type="match status" value="1"/>
</dbReference>
<evidence type="ECO:0000313" key="1">
    <source>
        <dbReference type="EMBL" id="CAF1035909.1"/>
    </source>
</evidence>
<keyword evidence="2" id="KW-1185">Reference proteome</keyword>
<dbReference type="SUPFAM" id="SSF56436">
    <property type="entry name" value="C-type lectin-like"/>
    <property type="match status" value="1"/>
</dbReference>
<dbReference type="AlphaFoldDB" id="A0A814JBT2"/>
<accession>A0A814JBT2</accession>